<dbReference type="EMBL" id="MGDB01000066">
    <property type="protein sequence ID" value="OGL41641.1"/>
    <property type="molecule type" value="Genomic_DNA"/>
</dbReference>
<evidence type="ECO:0000313" key="2">
    <source>
        <dbReference type="EMBL" id="OGL41641.1"/>
    </source>
</evidence>
<dbReference type="Pfam" id="PF01315">
    <property type="entry name" value="Ald_Xan_dh_C"/>
    <property type="match status" value="1"/>
</dbReference>
<dbReference type="Pfam" id="PF02738">
    <property type="entry name" value="MoCoBD_1"/>
    <property type="match status" value="1"/>
</dbReference>
<sequence>MEKIKVTGTKMPRIDSRDKVLGKALYSADINLQGMLCGKVLKSPFPHAKIKNIDVSRAKRLKGVKAVVTADDINRIRMGIIMEDEPVLAFGKVRYVGERVAAVAAVDEDTANEALALIKVEYEELKPVFDPLEAIEQGAPLVHDDLFAEGKAQMMGIEGNLCSSMEVPVGDLEKGLAESDYIFEDTFRTNMQHQGYVEPHAVVADFDISGSLSVWTSIQGYITVQKNLAKMFKLQTSKVKVFPTEVGGAFGGKIFMLLEPVAVLLSKTSGRPVKMVMTMEEEFTTLGRPRYASVIKLKTGVKKDGRILAKHARLYYDLGAFAGFGPILVFANAMNACGPYRVPNAKLEGYCIYTNKLYGTCFRAPGAPQMNFAVESQMDIIAKELGIDPMEFRLINGVREGDLLPSGSMVEDSSLLEIIEKAGQAIGMKETREKGCGKGMAACIWTNRPEESYVHIKLNEDSTLTIFTGVSDLTGARTAIRQIVAEELNINPDMISVIVPDTTQAPLTPPTTGSGTTYNTGFASKAAAAEFKNILLEVGSEILQVSKEGLDTGNGKVFVKGNEEKAATLRDIYKHYQENKKCPLIAKNTSITERQFPLFGAQAVEVKVDSETGRVEVKRVVAVHDVGKAINPLTIEGQIDGGVSQSLGFALSEEVKCKDGVVTVNNFSDYGIPTALDVPNIESIILETAPEGEPYGVKGIGEPPAIPTAAAVANAVYDAIGVRIKELPLTPERVLKAIKGIGNPKF</sequence>
<dbReference type="Gene3D" id="3.30.365.10">
    <property type="entry name" value="Aldehyde oxidase/xanthine dehydrogenase, molybdopterin binding domain"/>
    <property type="match status" value="4"/>
</dbReference>
<dbReference type="Proteomes" id="UP000178526">
    <property type="component" value="Unassembled WGS sequence"/>
</dbReference>
<dbReference type="SMART" id="SM01008">
    <property type="entry name" value="Ald_Xan_dh_C"/>
    <property type="match status" value="1"/>
</dbReference>
<dbReference type="InterPro" id="IPR016208">
    <property type="entry name" value="Ald_Oxase/xanthine_DH-like"/>
</dbReference>
<dbReference type="SUPFAM" id="SSF56003">
    <property type="entry name" value="Molybdenum cofactor-binding domain"/>
    <property type="match status" value="1"/>
</dbReference>
<dbReference type="Pfam" id="PF20256">
    <property type="entry name" value="MoCoBD_2"/>
    <property type="match status" value="1"/>
</dbReference>
<accession>A0A1F7RJP3</accession>
<dbReference type="SUPFAM" id="SSF54665">
    <property type="entry name" value="CO dehydrogenase molybdoprotein N-domain-like"/>
    <property type="match status" value="1"/>
</dbReference>
<evidence type="ECO:0000313" key="3">
    <source>
        <dbReference type="Proteomes" id="UP000178526"/>
    </source>
</evidence>
<organism evidence="2 3">
    <name type="scientific">Candidatus Schekmanbacteria bacterium GWA2_38_11</name>
    <dbReference type="NCBI Taxonomy" id="1817876"/>
    <lineage>
        <taxon>Bacteria</taxon>
        <taxon>Candidatus Schekmaniibacteriota</taxon>
    </lineage>
</organism>
<evidence type="ECO:0000259" key="1">
    <source>
        <dbReference type="SMART" id="SM01008"/>
    </source>
</evidence>
<name>A0A1F7RJP3_9BACT</name>
<dbReference type="InterPro" id="IPR037165">
    <property type="entry name" value="AldOxase/xan_DH_Mopterin-bd_sf"/>
</dbReference>
<gene>
    <name evidence="2" type="ORF">A2042_03695</name>
</gene>
<dbReference type="PANTHER" id="PTHR11908:SF157">
    <property type="entry name" value="XANTHINE DEHYDROGENASE SUBUNIT D-RELATED"/>
    <property type="match status" value="1"/>
</dbReference>
<dbReference type="PANTHER" id="PTHR11908">
    <property type="entry name" value="XANTHINE DEHYDROGENASE"/>
    <property type="match status" value="1"/>
</dbReference>
<dbReference type="InterPro" id="IPR046867">
    <property type="entry name" value="AldOxase/xan_DH_MoCoBD2"/>
</dbReference>
<comment type="caution">
    <text evidence="2">The sequence shown here is derived from an EMBL/GenBank/DDBJ whole genome shotgun (WGS) entry which is preliminary data.</text>
</comment>
<proteinExistence type="predicted"/>
<dbReference type="InterPro" id="IPR036856">
    <property type="entry name" value="Ald_Oxase/Xan_DH_a/b_sf"/>
</dbReference>
<dbReference type="InterPro" id="IPR000674">
    <property type="entry name" value="Ald_Oxase/Xan_DH_a/b"/>
</dbReference>
<dbReference type="GO" id="GO:0016491">
    <property type="term" value="F:oxidoreductase activity"/>
    <property type="evidence" value="ECO:0007669"/>
    <property type="project" value="InterPro"/>
</dbReference>
<dbReference type="AlphaFoldDB" id="A0A1F7RJP3"/>
<protein>
    <recommendedName>
        <fullName evidence="1">Aldehyde oxidase/xanthine dehydrogenase a/b hammerhead domain-containing protein</fullName>
    </recommendedName>
</protein>
<dbReference type="Gene3D" id="3.90.1170.50">
    <property type="entry name" value="Aldehyde oxidase/xanthine dehydrogenase, a/b hammerhead"/>
    <property type="match status" value="1"/>
</dbReference>
<feature type="domain" description="Aldehyde oxidase/xanthine dehydrogenase a/b hammerhead" evidence="1">
    <location>
        <begin position="21"/>
        <end position="126"/>
    </location>
</feature>
<dbReference type="GO" id="GO:0005506">
    <property type="term" value="F:iron ion binding"/>
    <property type="evidence" value="ECO:0007669"/>
    <property type="project" value="InterPro"/>
</dbReference>
<dbReference type="InterPro" id="IPR008274">
    <property type="entry name" value="AldOxase/xan_DH_MoCoBD1"/>
</dbReference>
<reference evidence="2 3" key="1">
    <citation type="journal article" date="2016" name="Nat. Commun.">
        <title>Thousands of microbial genomes shed light on interconnected biogeochemical processes in an aquifer system.</title>
        <authorList>
            <person name="Anantharaman K."/>
            <person name="Brown C.T."/>
            <person name="Hug L.A."/>
            <person name="Sharon I."/>
            <person name="Castelle C.J."/>
            <person name="Probst A.J."/>
            <person name="Thomas B.C."/>
            <person name="Singh A."/>
            <person name="Wilkins M.J."/>
            <person name="Karaoz U."/>
            <person name="Brodie E.L."/>
            <person name="Williams K.H."/>
            <person name="Hubbard S.S."/>
            <person name="Banfield J.F."/>
        </authorList>
    </citation>
    <scope>NUCLEOTIDE SEQUENCE [LARGE SCALE GENOMIC DNA]</scope>
</reference>